<gene>
    <name evidence="1" type="ORF">NBRC3257_0727</name>
</gene>
<name>A0ABQ0IW34_GLUTH</name>
<accession>A0ABQ0IW34</accession>
<sequence>MFFWKNGDVLAHSLCWKFPLNLKLFDHNFALQIRHLLRGSISLFSFAFQSKKF</sequence>
<protein>
    <recommendedName>
        <fullName evidence="3">Transposase</fullName>
    </recommendedName>
</protein>
<evidence type="ECO:0008006" key="3">
    <source>
        <dbReference type="Google" id="ProtNLM"/>
    </source>
</evidence>
<reference evidence="1 2" key="1">
    <citation type="submission" date="2013-08" db="EMBL/GenBank/DDBJ databases">
        <title>Gluconobacter thailandicus NBRC 3257 whole genome sequence.</title>
        <authorList>
            <person name="Matsutani M."/>
            <person name="Yakushi T."/>
            <person name="Matsushita K."/>
        </authorList>
    </citation>
    <scope>NUCLEOTIDE SEQUENCE [LARGE SCALE GENOMIC DNA]</scope>
    <source>
        <strain evidence="1 2">NBRC 3257</strain>
    </source>
</reference>
<dbReference type="EMBL" id="BASM01000011">
    <property type="protein sequence ID" value="GAD25728.1"/>
    <property type="molecule type" value="Genomic_DNA"/>
</dbReference>
<comment type="caution">
    <text evidence="1">The sequence shown here is derived from an EMBL/GenBank/DDBJ whole genome shotgun (WGS) entry which is preliminary data.</text>
</comment>
<evidence type="ECO:0000313" key="2">
    <source>
        <dbReference type="Proteomes" id="UP000018209"/>
    </source>
</evidence>
<keyword evidence="2" id="KW-1185">Reference proteome</keyword>
<organism evidence="1 2">
    <name type="scientific">Gluconobacter thailandicus NBRC 3257</name>
    <dbReference type="NCBI Taxonomy" id="1381097"/>
    <lineage>
        <taxon>Bacteria</taxon>
        <taxon>Pseudomonadati</taxon>
        <taxon>Pseudomonadota</taxon>
        <taxon>Alphaproteobacteria</taxon>
        <taxon>Acetobacterales</taxon>
        <taxon>Acetobacteraceae</taxon>
        <taxon>Gluconobacter</taxon>
    </lineage>
</organism>
<proteinExistence type="predicted"/>
<dbReference type="Proteomes" id="UP000018209">
    <property type="component" value="Unassembled WGS sequence"/>
</dbReference>
<evidence type="ECO:0000313" key="1">
    <source>
        <dbReference type="EMBL" id="GAD25728.1"/>
    </source>
</evidence>